<feature type="non-terminal residue" evidence="3">
    <location>
        <position position="43"/>
    </location>
</feature>
<dbReference type="Gene3D" id="1.10.10.60">
    <property type="entry name" value="Homeodomain-like"/>
    <property type="match status" value="1"/>
</dbReference>
<feature type="domain" description="HTH CENPB-type" evidence="2">
    <location>
        <begin position="1"/>
        <end position="39"/>
    </location>
</feature>
<evidence type="ECO:0000256" key="1">
    <source>
        <dbReference type="ARBA" id="ARBA00023125"/>
    </source>
</evidence>
<dbReference type="Pfam" id="PF03221">
    <property type="entry name" value="HTH_Tnp_Tc5"/>
    <property type="match status" value="1"/>
</dbReference>
<protein>
    <submittedName>
        <fullName evidence="3">1103_t:CDS:1</fullName>
    </submittedName>
</protein>
<feature type="non-terminal residue" evidence="3">
    <location>
        <position position="1"/>
    </location>
</feature>
<dbReference type="GO" id="GO:0003677">
    <property type="term" value="F:DNA binding"/>
    <property type="evidence" value="ECO:0007669"/>
    <property type="project" value="UniProtKB-KW"/>
</dbReference>
<dbReference type="SUPFAM" id="SSF46689">
    <property type="entry name" value="Homeodomain-like"/>
    <property type="match status" value="1"/>
</dbReference>
<dbReference type="EMBL" id="CAJVPS010041724">
    <property type="protein sequence ID" value="CAG8752753.1"/>
    <property type="molecule type" value="Genomic_DNA"/>
</dbReference>
<evidence type="ECO:0000313" key="4">
    <source>
        <dbReference type="Proteomes" id="UP000789508"/>
    </source>
</evidence>
<keyword evidence="4" id="KW-1185">Reference proteome</keyword>
<organism evidence="3 4">
    <name type="scientific">Ambispora leptoticha</name>
    <dbReference type="NCBI Taxonomy" id="144679"/>
    <lineage>
        <taxon>Eukaryota</taxon>
        <taxon>Fungi</taxon>
        <taxon>Fungi incertae sedis</taxon>
        <taxon>Mucoromycota</taxon>
        <taxon>Glomeromycotina</taxon>
        <taxon>Glomeromycetes</taxon>
        <taxon>Archaeosporales</taxon>
        <taxon>Ambisporaceae</taxon>
        <taxon>Ambispora</taxon>
    </lineage>
</organism>
<dbReference type="AlphaFoldDB" id="A0A9N9IVZ8"/>
<evidence type="ECO:0000313" key="3">
    <source>
        <dbReference type="EMBL" id="CAG8752753.1"/>
    </source>
</evidence>
<dbReference type="InterPro" id="IPR006600">
    <property type="entry name" value="HTH_CenpB_DNA-bd_dom"/>
</dbReference>
<evidence type="ECO:0000259" key="2">
    <source>
        <dbReference type="PROSITE" id="PS51253"/>
    </source>
</evidence>
<reference evidence="3" key="1">
    <citation type="submission" date="2021-06" db="EMBL/GenBank/DDBJ databases">
        <authorList>
            <person name="Kallberg Y."/>
            <person name="Tangrot J."/>
            <person name="Rosling A."/>
        </authorList>
    </citation>
    <scope>NUCLEOTIDE SEQUENCE</scope>
    <source>
        <strain evidence="3">FL130A</strain>
    </source>
</reference>
<sequence length="43" mass="4912">EVLLEKTKSIASNVGEQNFRGSHGWLARFKAQHRIKAYVRVGE</sequence>
<dbReference type="InterPro" id="IPR009057">
    <property type="entry name" value="Homeodomain-like_sf"/>
</dbReference>
<proteinExistence type="predicted"/>
<keyword evidence="1" id="KW-0238">DNA-binding</keyword>
<comment type="caution">
    <text evidence="3">The sequence shown here is derived from an EMBL/GenBank/DDBJ whole genome shotgun (WGS) entry which is preliminary data.</text>
</comment>
<dbReference type="Proteomes" id="UP000789508">
    <property type="component" value="Unassembled WGS sequence"/>
</dbReference>
<dbReference type="OrthoDB" id="2433858at2759"/>
<accession>A0A9N9IVZ8</accession>
<gene>
    <name evidence="3" type="ORF">ALEPTO_LOCUS13362</name>
</gene>
<dbReference type="PROSITE" id="PS51253">
    <property type="entry name" value="HTH_CENPB"/>
    <property type="match status" value="1"/>
</dbReference>
<name>A0A9N9IVZ8_9GLOM</name>